<sequence>MEENHSSSKSEGVREKILTAVSVCPVCRTIRRMSKRQQDPRTPSPAPNPTPAIGTPSVQTIDIQTEAAGLGHPKSVEGSQRLEAVEVPIKFDYSLLHSANAKRRPATQSLPIQASSPETKFDSVKEETNKPDLISLQGTQRLKEQNNNGLGVKATSEVEEKVRPKLEGPGKAVTSVEEKLHDANAEPQVGKEGEVPKQDINDTFSDYIKRVRMKMVKTVSNIGGGKKTTGQGDQNYV</sequence>
<dbReference type="Proteomes" id="UP000516437">
    <property type="component" value="Chromosome 8"/>
</dbReference>
<proteinExistence type="predicted"/>
<feature type="region of interest" description="Disordered" evidence="1">
    <location>
        <begin position="31"/>
        <end position="57"/>
    </location>
</feature>
<protein>
    <submittedName>
        <fullName evidence="2">Uncharacterized protein</fullName>
    </submittedName>
</protein>
<evidence type="ECO:0000313" key="2">
    <source>
        <dbReference type="EMBL" id="KAB1203176.1"/>
    </source>
</evidence>
<comment type="caution">
    <text evidence="2">The sequence shown here is derived from an EMBL/GenBank/DDBJ whole genome shotgun (WGS) entry which is preliminary data.</text>
</comment>
<evidence type="ECO:0000256" key="1">
    <source>
        <dbReference type="SAM" id="MobiDB-lite"/>
    </source>
</evidence>
<evidence type="ECO:0000313" key="3">
    <source>
        <dbReference type="Proteomes" id="UP000516437"/>
    </source>
</evidence>
<feature type="region of interest" description="Disordered" evidence="1">
    <location>
        <begin position="157"/>
        <end position="176"/>
    </location>
</feature>
<name>A0A6A1USS5_9ROSI</name>
<feature type="compositionally biased region" description="Basic and acidic residues" evidence="1">
    <location>
        <begin position="157"/>
        <end position="168"/>
    </location>
</feature>
<gene>
    <name evidence="2" type="ORF">CJ030_MR8G028450</name>
</gene>
<accession>A0A6A1USS5</accession>
<dbReference type="EMBL" id="RXIC02000026">
    <property type="protein sequence ID" value="KAB1203176.1"/>
    <property type="molecule type" value="Genomic_DNA"/>
</dbReference>
<dbReference type="OrthoDB" id="1588050at2759"/>
<keyword evidence="3" id="KW-1185">Reference proteome</keyword>
<dbReference type="PANTHER" id="PTHR36746">
    <property type="entry name" value="BNAC04G51760D PROTEIN"/>
    <property type="match status" value="1"/>
</dbReference>
<feature type="region of interest" description="Disordered" evidence="1">
    <location>
        <begin position="102"/>
        <end position="127"/>
    </location>
</feature>
<dbReference type="AlphaFoldDB" id="A0A6A1USS5"/>
<organism evidence="2 3">
    <name type="scientific">Morella rubra</name>
    <name type="common">Chinese bayberry</name>
    <dbReference type="NCBI Taxonomy" id="262757"/>
    <lineage>
        <taxon>Eukaryota</taxon>
        <taxon>Viridiplantae</taxon>
        <taxon>Streptophyta</taxon>
        <taxon>Embryophyta</taxon>
        <taxon>Tracheophyta</taxon>
        <taxon>Spermatophyta</taxon>
        <taxon>Magnoliopsida</taxon>
        <taxon>eudicotyledons</taxon>
        <taxon>Gunneridae</taxon>
        <taxon>Pentapetalae</taxon>
        <taxon>rosids</taxon>
        <taxon>fabids</taxon>
        <taxon>Fagales</taxon>
        <taxon>Myricaceae</taxon>
        <taxon>Morella</taxon>
    </lineage>
</organism>
<dbReference type="PANTHER" id="PTHR36746:SF3">
    <property type="entry name" value="DUF4005 DOMAIN-CONTAINING PROTEIN"/>
    <property type="match status" value="1"/>
</dbReference>
<reference evidence="2 3" key="1">
    <citation type="journal article" date="2019" name="Plant Biotechnol. J.">
        <title>The red bayberry genome and genetic basis of sex determination.</title>
        <authorList>
            <person name="Jia H.M."/>
            <person name="Jia H.J."/>
            <person name="Cai Q.L."/>
            <person name="Wang Y."/>
            <person name="Zhao H.B."/>
            <person name="Yang W.F."/>
            <person name="Wang G.Y."/>
            <person name="Li Y.H."/>
            <person name="Zhan D.L."/>
            <person name="Shen Y.T."/>
            <person name="Niu Q.F."/>
            <person name="Chang L."/>
            <person name="Qiu J."/>
            <person name="Zhao L."/>
            <person name="Xie H.B."/>
            <person name="Fu W.Y."/>
            <person name="Jin J."/>
            <person name="Li X.W."/>
            <person name="Jiao Y."/>
            <person name="Zhou C.C."/>
            <person name="Tu T."/>
            <person name="Chai C.Y."/>
            <person name="Gao J.L."/>
            <person name="Fan L.J."/>
            <person name="van de Weg E."/>
            <person name="Wang J.Y."/>
            <person name="Gao Z.S."/>
        </authorList>
    </citation>
    <scope>NUCLEOTIDE SEQUENCE [LARGE SCALE GENOMIC DNA]</scope>
    <source>
        <tissue evidence="2">Leaves</tissue>
    </source>
</reference>
<feature type="compositionally biased region" description="Polar residues" evidence="1">
    <location>
        <begin position="106"/>
        <end position="118"/>
    </location>
</feature>